<keyword evidence="2" id="KW-1185">Reference proteome</keyword>
<evidence type="ECO:0000313" key="2">
    <source>
        <dbReference type="Proteomes" id="UP001268542"/>
    </source>
</evidence>
<dbReference type="EMBL" id="JAVYII010000008">
    <property type="protein sequence ID" value="MDT9594899.1"/>
    <property type="molecule type" value="Genomic_DNA"/>
</dbReference>
<gene>
    <name evidence="1" type="ORF">RDV89_17555</name>
</gene>
<accession>A0ABU3Q0I4</accession>
<evidence type="ECO:0000313" key="1">
    <source>
        <dbReference type="EMBL" id="MDT9594899.1"/>
    </source>
</evidence>
<reference evidence="1 2" key="1">
    <citation type="submission" date="2023-08" db="EMBL/GenBank/DDBJ databases">
        <title>Nocardioides seae sp. nov., a bacterium isolated from a soil.</title>
        <authorList>
            <person name="Wang X."/>
        </authorList>
    </citation>
    <scope>NUCLEOTIDE SEQUENCE [LARGE SCALE GENOMIC DNA]</scope>
    <source>
        <strain evidence="1 2">YZH12</strain>
    </source>
</reference>
<proteinExistence type="predicted"/>
<sequence>MSIAMWFTAGTSMVSAVIGASAAIAAVVFQMRHQVRQATRQSEQEAVEQLIARATAVVLRAQQSSIVAPAIGSLSGSVGRLFRIMAPVDLARFSEPLVAEAIGLEHAAARVRLLSDAATRTAAEQLVSAAMDVVTAYNSKSGNRTRRYLRLILLGKRPANVDEIARATGELARQRHEFERHVRER</sequence>
<name>A0ABU3Q0I4_9ACTN</name>
<organism evidence="1 2">
    <name type="scientific">Nocardioides imazamoxiresistens</name>
    <dbReference type="NCBI Taxonomy" id="3231893"/>
    <lineage>
        <taxon>Bacteria</taxon>
        <taxon>Bacillati</taxon>
        <taxon>Actinomycetota</taxon>
        <taxon>Actinomycetes</taxon>
        <taxon>Propionibacteriales</taxon>
        <taxon>Nocardioidaceae</taxon>
        <taxon>Nocardioides</taxon>
    </lineage>
</organism>
<dbReference type="Proteomes" id="UP001268542">
    <property type="component" value="Unassembled WGS sequence"/>
</dbReference>
<comment type="caution">
    <text evidence="1">The sequence shown here is derived from an EMBL/GenBank/DDBJ whole genome shotgun (WGS) entry which is preliminary data.</text>
</comment>
<dbReference type="RefSeq" id="WP_315735113.1">
    <property type="nucleotide sequence ID" value="NZ_JAVYII010000008.1"/>
</dbReference>
<protein>
    <submittedName>
        <fullName evidence="1">Uncharacterized protein</fullName>
    </submittedName>
</protein>